<evidence type="ECO:0000313" key="3">
    <source>
        <dbReference type="WBParaSite" id="L893_g14314.t1"/>
    </source>
</evidence>
<keyword evidence="1" id="KW-0472">Membrane</keyword>
<accession>A0A1I7YB37</accession>
<feature type="transmembrane region" description="Helical" evidence="1">
    <location>
        <begin position="39"/>
        <end position="57"/>
    </location>
</feature>
<evidence type="ECO:0000313" key="2">
    <source>
        <dbReference type="Proteomes" id="UP000095287"/>
    </source>
</evidence>
<protein>
    <submittedName>
        <fullName evidence="3">Transmembrane protein</fullName>
    </submittedName>
</protein>
<evidence type="ECO:0000256" key="1">
    <source>
        <dbReference type="SAM" id="Phobius"/>
    </source>
</evidence>
<dbReference type="AlphaFoldDB" id="A0A1I7YB37"/>
<keyword evidence="1" id="KW-0812">Transmembrane</keyword>
<reference evidence="3" key="1">
    <citation type="submission" date="2016-11" db="UniProtKB">
        <authorList>
            <consortium name="WormBaseParasite"/>
        </authorList>
    </citation>
    <scope>IDENTIFICATION</scope>
</reference>
<keyword evidence="2" id="KW-1185">Reference proteome</keyword>
<sequence length="98" mass="10734">MHAALSTDDDATVGMRRMAGDKACNGCTVGLRGEVRRSYVGHSTTACLGLPLFLPFHPHVYSKAASFDTYAPLLNAGFTHTTSCAFMSVFFMVYFRIF</sequence>
<name>A0A1I7YB37_9BILA</name>
<feature type="transmembrane region" description="Helical" evidence="1">
    <location>
        <begin position="77"/>
        <end position="95"/>
    </location>
</feature>
<dbReference type="Proteomes" id="UP000095287">
    <property type="component" value="Unplaced"/>
</dbReference>
<dbReference type="WBParaSite" id="L893_g14314.t1">
    <property type="protein sequence ID" value="L893_g14314.t1"/>
    <property type="gene ID" value="L893_g14314"/>
</dbReference>
<proteinExistence type="predicted"/>
<organism evidence="2 3">
    <name type="scientific">Steinernema glaseri</name>
    <dbReference type="NCBI Taxonomy" id="37863"/>
    <lineage>
        <taxon>Eukaryota</taxon>
        <taxon>Metazoa</taxon>
        <taxon>Ecdysozoa</taxon>
        <taxon>Nematoda</taxon>
        <taxon>Chromadorea</taxon>
        <taxon>Rhabditida</taxon>
        <taxon>Tylenchina</taxon>
        <taxon>Panagrolaimomorpha</taxon>
        <taxon>Strongyloidoidea</taxon>
        <taxon>Steinernematidae</taxon>
        <taxon>Steinernema</taxon>
    </lineage>
</organism>
<keyword evidence="1" id="KW-1133">Transmembrane helix</keyword>